<evidence type="ECO:0000313" key="9">
    <source>
        <dbReference type="EMBL" id="CAA3007260.1"/>
    </source>
</evidence>
<dbReference type="Gramene" id="OE9A092899T1">
    <property type="protein sequence ID" value="OE9A092899C1"/>
    <property type="gene ID" value="OE9A092899"/>
</dbReference>
<feature type="compositionally biased region" description="Polar residues" evidence="7">
    <location>
        <begin position="352"/>
        <end position="369"/>
    </location>
</feature>
<gene>
    <name evidence="9" type="ORF">OLEA9_A092899</name>
</gene>
<dbReference type="Pfam" id="PF00010">
    <property type="entry name" value="HLH"/>
    <property type="match status" value="1"/>
</dbReference>
<keyword evidence="4" id="KW-0804">Transcription</keyword>
<evidence type="ECO:0000313" key="10">
    <source>
        <dbReference type="Proteomes" id="UP000594638"/>
    </source>
</evidence>
<evidence type="ECO:0000256" key="4">
    <source>
        <dbReference type="ARBA" id="ARBA00023163"/>
    </source>
</evidence>
<sequence length="369" mass="40695">MANIYATTNNGSSSSSPVETDDISFFLQKFLPPSSFSSPTLMQQQSFATTHDYVPPTVPGSGRISLLESSSALKSSSGGYFPTRAVANVSSSSVGTVDNDPDKYEHDCESKEAIEALVEEAMPKPTPNRNSFKRTRAAEVHNMSEKRRRSRINEKMKSLQNLIPNSNKTDKASMLDEAIEYLKQLQLQVQMLTMRNGVSLYPVSLPWMPRRDQISQMRMGIYPGNGPLNVNMESEHPLNQDNSSNALFNLLDNSPMHASAADFSTMMGSKTSFGLASIPTQLGPFQFSRSSKGMCRDEDLPLHQVNGNSSGTGFRDYSEGVKAYSVPFDTRPSDFNENTLEACFIGGEQREGMQQNLDRNPNLSPQLNG</sequence>
<dbReference type="SUPFAM" id="SSF47459">
    <property type="entry name" value="HLH, helix-loop-helix DNA-binding domain"/>
    <property type="match status" value="1"/>
</dbReference>
<keyword evidence="6" id="KW-0175">Coiled coil</keyword>
<dbReference type="Proteomes" id="UP000594638">
    <property type="component" value="Unassembled WGS sequence"/>
</dbReference>
<keyword evidence="2" id="KW-0805">Transcription regulation</keyword>
<evidence type="ECO:0000256" key="3">
    <source>
        <dbReference type="ARBA" id="ARBA00023125"/>
    </source>
</evidence>
<evidence type="ECO:0000256" key="2">
    <source>
        <dbReference type="ARBA" id="ARBA00023015"/>
    </source>
</evidence>
<dbReference type="FunFam" id="4.10.280.10:FF:000004">
    <property type="entry name" value="Basic helix-loop-helix transcription factor"/>
    <property type="match status" value="1"/>
</dbReference>
<dbReference type="AlphaFoldDB" id="A0A8S0TMN0"/>
<proteinExistence type="predicted"/>
<feature type="domain" description="BHLH" evidence="8">
    <location>
        <begin position="136"/>
        <end position="185"/>
    </location>
</feature>
<comment type="caution">
    <text evidence="9">The sequence shown here is derived from an EMBL/GenBank/DDBJ whole genome shotgun (WGS) entry which is preliminary data.</text>
</comment>
<feature type="region of interest" description="Disordered" evidence="7">
    <location>
        <begin position="350"/>
        <end position="369"/>
    </location>
</feature>
<dbReference type="PANTHER" id="PTHR45855">
    <property type="entry name" value="TRANSCRIPTION FACTOR PIF1-RELATED"/>
    <property type="match status" value="1"/>
</dbReference>
<dbReference type="InterPro" id="IPR036638">
    <property type="entry name" value="HLH_DNA-bd_sf"/>
</dbReference>
<accession>A0A8S0TMN0</accession>
<keyword evidence="10" id="KW-1185">Reference proteome</keyword>
<dbReference type="InterPro" id="IPR011598">
    <property type="entry name" value="bHLH_dom"/>
</dbReference>
<keyword evidence="3" id="KW-0238">DNA-binding</keyword>
<evidence type="ECO:0000256" key="6">
    <source>
        <dbReference type="SAM" id="Coils"/>
    </source>
</evidence>
<evidence type="ECO:0000256" key="1">
    <source>
        <dbReference type="ARBA" id="ARBA00004123"/>
    </source>
</evidence>
<dbReference type="EMBL" id="CACTIH010007271">
    <property type="protein sequence ID" value="CAA3007260.1"/>
    <property type="molecule type" value="Genomic_DNA"/>
</dbReference>
<reference evidence="9 10" key="1">
    <citation type="submission" date="2019-12" db="EMBL/GenBank/DDBJ databases">
        <authorList>
            <person name="Alioto T."/>
            <person name="Alioto T."/>
            <person name="Gomez Garrido J."/>
        </authorList>
    </citation>
    <scope>NUCLEOTIDE SEQUENCE [LARGE SCALE GENOMIC DNA]</scope>
</reference>
<dbReference type="GO" id="GO:0005634">
    <property type="term" value="C:nucleus"/>
    <property type="evidence" value="ECO:0007669"/>
    <property type="project" value="UniProtKB-SubCell"/>
</dbReference>
<comment type="subcellular location">
    <subcellularLocation>
        <location evidence="1">Nucleus</location>
    </subcellularLocation>
</comment>
<evidence type="ECO:0000259" key="8">
    <source>
        <dbReference type="PROSITE" id="PS50888"/>
    </source>
</evidence>
<protein>
    <submittedName>
        <fullName evidence="9">Transcription factor SPATULA-like isoform X2</fullName>
    </submittedName>
</protein>
<keyword evidence="5" id="KW-0539">Nucleus</keyword>
<evidence type="ECO:0000256" key="7">
    <source>
        <dbReference type="SAM" id="MobiDB-lite"/>
    </source>
</evidence>
<dbReference type="PANTHER" id="PTHR45855:SF6">
    <property type="entry name" value="TRANSCRIPTION FACTOR ALC"/>
    <property type="match status" value="1"/>
</dbReference>
<evidence type="ECO:0000256" key="5">
    <source>
        <dbReference type="ARBA" id="ARBA00023242"/>
    </source>
</evidence>
<feature type="coiled-coil region" evidence="6">
    <location>
        <begin position="142"/>
        <end position="195"/>
    </location>
</feature>
<dbReference type="OrthoDB" id="690068at2759"/>
<name>A0A8S0TMN0_OLEEU</name>
<dbReference type="GO" id="GO:0003677">
    <property type="term" value="F:DNA binding"/>
    <property type="evidence" value="ECO:0007669"/>
    <property type="project" value="UniProtKB-KW"/>
</dbReference>
<dbReference type="CDD" id="cd11445">
    <property type="entry name" value="bHLH_AtPIF_like"/>
    <property type="match status" value="1"/>
</dbReference>
<dbReference type="PROSITE" id="PS50888">
    <property type="entry name" value="BHLH"/>
    <property type="match status" value="1"/>
</dbReference>
<dbReference type="Gene3D" id="4.10.280.10">
    <property type="entry name" value="Helix-loop-helix DNA-binding domain"/>
    <property type="match status" value="1"/>
</dbReference>
<dbReference type="SMART" id="SM00353">
    <property type="entry name" value="HLH"/>
    <property type="match status" value="1"/>
</dbReference>
<dbReference type="InterPro" id="IPR031066">
    <property type="entry name" value="bHLH_ALC-like_plant"/>
</dbReference>
<dbReference type="InterPro" id="IPR047265">
    <property type="entry name" value="PIF1-like_bHLH"/>
</dbReference>
<dbReference type="GO" id="GO:0046983">
    <property type="term" value="F:protein dimerization activity"/>
    <property type="evidence" value="ECO:0007669"/>
    <property type="project" value="InterPro"/>
</dbReference>
<organism evidence="9 10">
    <name type="scientific">Olea europaea subsp. europaea</name>
    <dbReference type="NCBI Taxonomy" id="158383"/>
    <lineage>
        <taxon>Eukaryota</taxon>
        <taxon>Viridiplantae</taxon>
        <taxon>Streptophyta</taxon>
        <taxon>Embryophyta</taxon>
        <taxon>Tracheophyta</taxon>
        <taxon>Spermatophyta</taxon>
        <taxon>Magnoliopsida</taxon>
        <taxon>eudicotyledons</taxon>
        <taxon>Gunneridae</taxon>
        <taxon>Pentapetalae</taxon>
        <taxon>asterids</taxon>
        <taxon>lamiids</taxon>
        <taxon>Lamiales</taxon>
        <taxon>Oleaceae</taxon>
        <taxon>Oleeae</taxon>
        <taxon>Olea</taxon>
    </lineage>
</organism>